<proteinExistence type="predicted"/>
<reference evidence="2" key="1">
    <citation type="submission" date="2015-04" db="EMBL/GenBank/DDBJ databases">
        <authorList>
            <person name="Syromyatnikov M.Y."/>
            <person name="Popov V.N."/>
        </authorList>
    </citation>
    <scope>NUCLEOTIDE SEQUENCE</scope>
    <source>
        <strain evidence="2">MO-1</strain>
    </source>
</reference>
<keyword evidence="1" id="KW-0812">Transmembrane</keyword>
<sequence length="103" mass="12182">MKTKDTILSGYFELLLYQILTVPLLFLLWFVLYEYLFPSEKAGYMLVKTWTYSFSLFQIIYVAPMIYYWKKRGGLQKVKGIWIGAWAYAGLNGVWLIFVTAIR</sequence>
<evidence type="ECO:0000256" key="1">
    <source>
        <dbReference type="SAM" id="Phobius"/>
    </source>
</evidence>
<keyword evidence="1" id="KW-1133">Transmembrane helix</keyword>
<evidence type="ECO:0000313" key="2">
    <source>
        <dbReference type="EMBL" id="CRH08177.1"/>
    </source>
</evidence>
<protein>
    <submittedName>
        <fullName evidence="2">Uncharacterized protein</fullName>
    </submittedName>
</protein>
<feature type="transmembrane region" description="Helical" evidence="1">
    <location>
        <begin position="52"/>
        <end position="69"/>
    </location>
</feature>
<dbReference type="AlphaFoldDB" id="A0A1S7LQ23"/>
<feature type="transmembrane region" description="Helical" evidence="1">
    <location>
        <begin position="81"/>
        <end position="102"/>
    </location>
</feature>
<feature type="transmembrane region" description="Helical" evidence="1">
    <location>
        <begin position="12"/>
        <end position="32"/>
    </location>
</feature>
<dbReference type="EMBL" id="LO017727">
    <property type="protein sequence ID" value="CRH08177.1"/>
    <property type="molecule type" value="Genomic_DNA"/>
</dbReference>
<organism evidence="2">
    <name type="scientific">Magnetococcus massalia (strain MO-1)</name>
    <dbReference type="NCBI Taxonomy" id="451514"/>
    <lineage>
        <taxon>Bacteria</taxon>
        <taxon>Pseudomonadati</taxon>
        <taxon>Pseudomonadota</taxon>
        <taxon>Magnetococcia</taxon>
        <taxon>Magnetococcales</taxon>
        <taxon>Magnetococcaceae</taxon>
        <taxon>Magnetococcus</taxon>
    </lineage>
</organism>
<keyword evidence="1" id="KW-0472">Membrane</keyword>
<name>A0A1S7LQ23_MAGMO</name>
<accession>A0A1S7LQ23</accession>
<gene>
    <name evidence="2" type="ORF">MAGMO_4049</name>
</gene>